<accession>A0A015VY38</accession>
<dbReference type="EMBL" id="JGDB01000097">
    <property type="protein sequence ID" value="EXY90918.1"/>
    <property type="molecule type" value="Genomic_DNA"/>
</dbReference>
<dbReference type="Gene3D" id="2.40.50.100">
    <property type="match status" value="1"/>
</dbReference>
<protein>
    <submittedName>
        <fullName evidence="5">Efflux transporter, RND family, MFP subunit</fullName>
    </submittedName>
</protein>
<comment type="caution">
    <text evidence="5">The sequence shown here is derived from an EMBL/GenBank/DDBJ whole genome shotgun (WGS) entry which is preliminary data.</text>
</comment>
<dbReference type="GO" id="GO:1990281">
    <property type="term" value="C:efflux pump complex"/>
    <property type="evidence" value="ECO:0007669"/>
    <property type="project" value="TreeGrafter"/>
</dbReference>
<evidence type="ECO:0000256" key="2">
    <source>
        <dbReference type="SAM" id="MobiDB-lite"/>
    </source>
</evidence>
<proteinExistence type="inferred from homology"/>
<reference evidence="5 6" key="1">
    <citation type="submission" date="2014-02" db="EMBL/GenBank/DDBJ databases">
        <authorList>
            <person name="Sears C."/>
            <person name="Carroll K."/>
            <person name="Sack B.R."/>
            <person name="Qadri F."/>
            <person name="Myers L.L."/>
            <person name="Chung G.-T."/>
            <person name="Escheverria P."/>
            <person name="Fraser C.M."/>
            <person name="Sadzewicz L."/>
            <person name="Shefchek K.A."/>
            <person name="Tallon L."/>
            <person name="Das S.P."/>
            <person name="Daugherty S."/>
            <person name="Mongodin E.F."/>
        </authorList>
    </citation>
    <scope>NUCLEOTIDE SEQUENCE [LARGE SCALE GENOMIC DNA]</scope>
    <source>
        <strain evidence="6">3998T(B)3</strain>
    </source>
</reference>
<dbReference type="Pfam" id="PF25917">
    <property type="entry name" value="BSH_RND"/>
    <property type="match status" value="1"/>
</dbReference>
<name>A0A015VY38_BACFG</name>
<dbReference type="Gene3D" id="2.40.420.20">
    <property type="match status" value="1"/>
</dbReference>
<dbReference type="Proteomes" id="UP000020773">
    <property type="component" value="Unassembled WGS sequence"/>
</dbReference>
<dbReference type="AlphaFoldDB" id="A0A015VY38"/>
<dbReference type="RefSeq" id="WP_032533055.1">
    <property type="nucleotide sequence ID" value="NZ_JGDB01000097.1"/>
</dbReference>
<feature type="region of interest" description="Disordered" evidence="2">
    <location>
        <begin position="373"/>
        <end position="407"/>
    </location>
</feature>
<evidence type="ECO:0000313" key="5">
    <source>
        <dbReference type="EMBL" id="EXY90918.1"/>
    </source>
</evidence>
<dbReference type="Gene3D" id="2.40.30.170">
    <property type="match status" value="1"/>
</dbReference>
<dbReference type="PANTHER" id="PTHR30469:SF33">
    <property type="entry name" value="SLR1207 PROTEIN"/>
    <property type="match status" value="1"/>
</dbReference>
<feature type="domain" description="Multidrug resistance protein MdtA-like barrel-sandwich hybrid" evidence="3">
    <location>
        <begin position="60"/>
        <end position="199"/>
    </location>
</feature>
<dbReference type="Gene3D" id="1.10.287.470">
    <property type="entry name" value="Helix hairpin bin"/>
    <property type="match status" value="1"/>
</dbReference>
<dbReference type="InterPro" id="IPR006143">
    <property type="entry name" value="RND_pump_MFP"/>
</dbReference>
<dbReference type="InterPro" id="IPR058625">
    <property type="entry name" value="MdtA-like_BSH"/>
</dbReference>
<sequence>MKKKKIILIAVSLAILAGGGGWLFGGSTAKHKVTYATATVSKGEISESVTATGTIEPVTEVEVGTQVSGIIDKIYVDYNAAVTKGQLIAEMDRVTLQSELASQRATYSGAKAEYEYQKKNYERNKGLHEKGLISDTDYEQSLYNYEKAKSSFESSQASLAKAERNLSYATITSPIDGVVISRDVEEGQTVASGFETPTLFTIAADLTQMQVVADVDEADIGGVEEGQRATFTVDAYPNDVFEGIVTQIRLGDASSTSTSSSSTTVVTYEVVISAHNPDLKLKPRLTANVTIYTLDRKDVLSVPARALRFTPEKPLIGDNDIVKDCEGEHKIWTREGNTFTAHPVQIGITNGINTEITQGASEGMVVVTEATIGNMPGGNVSPEGGQEGGGEQSPFMPSHPGSKKKGK</sequence>
<dbReference type="PATRIC" id="fig|1339316.3.peg.2266"/>
<dbReference type="InterPro" id="IPR058636">
    <property type="entry name" value="Beta-barrel_YknX"/>
</dbReference>
<feature type="domain" description="YknX-like beta-barrel" evidence="4">
    <location>
        <begin position="209"/>
        <end position="291"/>
    </location>
</feature>
<dbReference type="GO" id="GO:0015562">
    <property type="term" value="F:efflux transmembrane transporter activity"/>
    <property type="evidence" value="ECO:0007669"/>
    <property type="project" value="TreeGrafter"/>
</dbReference>
<gene>
    <name evidence="5" type="ORF">M125_2359</name>
</gene>
<evidence type="ECO:0000259" key="3">
    <source>
        <dbReference type="Pfam" id="PF25917"/>
    </source>
</evidence>
<dbReference type="PANTHER" id="PTHR30469">
    <property type="entry name" value="MULTIDRUG RESISTANCE PROTEIN MDTA"/>
    <property type="match status" value="1"/>
</dbReference>
<evidence type="ECO:0000259" key="4">
    <source>
        <dbReference type="Pfam" id="PF25990"/>
    </source>
</evidence>
<evidence type="ECO:0000256" key="1">
    <source>
        <dbReference type="ARBA" id="ARBA00009477"/>
    </source>
</evidence>
<dbReference type="NCBIfam" id="TIGR01730">
    <property type="entry name" value="RND_mfp"/>
    <property type="match status" value="1"/>
</dbReference>
<evidence type="ECO:0000313" key="6">
    <source>
        <dbReference type="Proteomes" id="UP000020773"/>
    </source>
</evidence>
<organism evidence="5 6">
    <name type="scientific">Bacteroides fragilis str. 3998T(B)3</name>
    <dbReference type="NCBI Taxonomy" id="1339316"/>
    <lineage>
        <taxon>Bacteria</taxon>
        <taxon>Pseudomonadati</taxon>
        <taxon>Bacteroidota</taxon>
        <taxon>Bacteroidia</taxon>
        <taxon>Bacteroidales</taxon>
        <taxon>Bacteroidaceae</taxon>
        <taxon>Bacteroides</taxon>
    </lineage>
</organism>
<dbReference type="SUPFAM" id="SSF111369">
    <property type="entry name" value="HlyD-like secretion proteins"/>
    <property type="match status" value="1"/>
</dbReference>
<comment type="similarity">
    <text evidence="1">Belongs to the membrane fusion protein (MFP) (TC 8.A.1) family.</text>
</comment>
<dbReference type="Pfam" id="PF25990">
    <property type="entry name" value="Beta-barrel_YknX"/>
    <property type="match status" value="1"/>
</dbReference>